<dbReference type="EMBL" id="UINC01017686">
    <property type="protein sequence ID" value="SVA73613.1"/>
    <property type="molecule type" value="Genomic_DNA"/>
</dbReference>
<feature type="transmembrane region" description="Helical" evidence="1">
    <location>
        <begin position="6"/>
        <end position="24"/>
    </location>
</feature>
<organism evidence="2">
    <name type="scientific">marine metagenome</name>
    <dbReference type="NCBI Taxonomy" id="408172"/>
    <lineage>
        <taxon>unclassified sequences</taxon>
        <taxon>metagenomes</taxon>
        <taxon>ecological metagenomes</taxon>
    </lineage>
</organism>
<gene>
    <name evidence="2" type="ORF">METZ01_LOCUS126467</name>
</gene>
<keyword evidence="1" id="KW-0812">Transmembrane</keyword>
<feature type="transmembrane region" description="Helical" evidence="1">
    <location>
        <begin position="188"/>
        <end position="204"/>
    </location>
</feature>
<feature type="transmembrane region" description="Helical" evidence="1">
    <location>
        <begin position="376"/>
        <end position="392"/>
    </location>
</feature>
<protein>
    <recommendedName>
        <fullName evidence="3">Oligosaccharide repeat unit polymerase</fullName>
    </recommendedName>
</protein>
<proteinExistence type="predicted"/>
<feature type="transmembrane region" description="Helical" evidence="1">
    <location>
        <begin position="270"/>
        <end position="293"/>
    </location>
</feature>
<reference evidence="2" key="1">
    <citation type="submission" date="2018-05" db="EMBL/GenBank/DDBJ databases">
        <authorList>
            <person name="Lanie J.A."/>
            <person name="Ng W.-L."/>
            <person name="Kazmierczak K.M."/>
            <person name="Andrzejewski T.M."/>
            <person name="Davidsen T.M."/>
            <person name="Wayne K.J."/>
            <person name="Tettelin H."/>
            <person name="Glass J.I."/>
            <person name="Rusch D."/>
            <person name="Podicherti R."/>
            <person name="Tsui H.-C.T."/>
            <person name="Winkler M.E."/>
        </authorList>
    </citation>
    <scope>NUCLEOTIDE SEQUENCE</scope>
</reference>
<accession>A0A381YAU7</accession>
<sequence length="425" mass="48592">MINIGIMIPLITIGSIGIFNRIYLNSWLTPASFFCMLWFLLLSITLIVAPEFPVYPLGVWYILGISMALTLGSLLVPKHILPDSEKYNTIESIKLFFFSRSNLILIVITIFCLISIVGIITLLLFGVKRYELNINIFSIISLPQQLYDDRDAGILLVPWYIRFLTYFIMPSSLLSGILIPLEKYPRKIICYIPIILAILIGMVYTTRATILFSIILFISGLFSSYIILKKDDRIFSGIRSLFSFALLFLFLLLSWILLQWLRGGGDSEFIFYPIINTLKSVVLGSTTAFTTWLQNYKQHNMAFGLYTFAGPMDIIGLNERQLGFYSEFISLPNGYSNIYTAFRGLIHDFSITGSILICFFIGIFAQLSYQRCRDGNVIWLIPLSLFFAFTLFSPFISIFSSNSVTMAWVISFFMLINKKQNSIDY</sequence>
<feature type="transmembrane region" description="Helical" evidence="1">
    <location>
        <begin position="55"/>
        <end position="76"/>
    </location>
</feature>
<feature type="transmembrane region" description="Helical" evidence="1">
    <location>
        <begin position="338"/>
        <end position="364"/>
    </location>
</feature>
<feature type="transmembrane region" description="Helical" evidence="1">
    <location>
        <begin position="159"/>
        <end position="181"/>
    </location>
</feature>
<dbReference type="AlphaFoldDB" id="A0A381YAU7"/>
<feature type="transmembrane region" description="Helical" evidence="1">
    <location>
        <begin position="31"/>
        <end position="49"/>
    </location>
</feature>
<evidence type="ECO:0008006" key="3">
    <source>
        <dbReference type="Google" id="ProtNLM"/>
    </source>
</evidence>
<evidence type="ECO:0000256" key="1">
    <source>
        <dbReference type="SAM" id="Phobius"/>
    </source>
</evidence>
<feature type="transmembrane region" description="Helical" evidence="1">
    <location>
        <begin position="240"/>
        <end position="258"/>
    </location>
</feature>
<dbReference type="NCBIfam" id="TIGR04370">
    <property type="entry name" value="glyco_rpt_poly"/>
    <property type="match status" value="1"/>
</dbReference>
<keyword evidence="1" id="KW-0472">Membrane</keyword>
<feature type="transmembrane region" description="Helical" evidence="1">
    <location>
        <begin position="210"/>
        <end position="228"/>
    </location>
</feature>
<feature type="transmembrane region" description="Helical" evidence="1">
    <location>
        <begin position="103"/>
        <end position="125"/>
    </location>
</feature>
<evidence type="ECO:0000313" key="2">
    <source>
        <dbReference type="EMBL" id="SVA73613.1"/>
    </source>
</evidence>
<keyword evidence="1" id="KW-1133">Transmembrane helix</keyword>
<name>A0A381YAU7_9ZZZZ</name>